<feature type="chain" id="PRO_5025517993" evidence="1">
    <location>
        <begin position="21"/>
        <end position="157"/>
    </location>
</feature>
<evidence type="ECO:0000313" key="2">
    <source>
        <dbReference type="EMBL" id="KAF2210250.1"/>
    </source>
</evidence>
<proteinExistence type="predicted"/>
<accession>A0A6A6FA01</accession>
<keyword evidence="3" id="KW-1185">Reference proteome</keyword>
<dbReference type="AlphaFoldDB" id="A0A6A6FA01"/>
<dbReference type="Proteomes" id="UP000799539">
    <property type="component" value="Unassembled WGS sequence"/>
</dbReference>
<evidence type="ECO:0000313" key="3">
    <source>
        <dbReference type="Proteomes" id="UP000799539"/>
    </source>
</evidence>
<feature type="signal peptide" evidence="1">
    <location>
        <begin position="1"/>
        <end position="20"/>
    </location>
</feature>
<evidence type="ECO:0000256" key="1">
    <source>
        <dbReference type="SAM" id="SignalP"/>
    </source>
</evidence>
<organism evidence="2 3">
    <name type="scientific">Cercospora zeae-maydis SCOH1-5</name>
    <dbReference type="NCBI Taxonomy" id="717836"/>
    <lineage>
        <taxon>Eukaryota</taxon>
        <taxon>Fungi</taxon>
        <taxon>Dikarya</taxon>
        <taxon>Ascomycota</taxon>
        <taxon>Pezizomycotina</taxon>
        <taxon>Dothideomycetes</taxon>
        <taxon>Dothideomycetidae</taxon>
        <taxon>Mycosphaerellales</taxon>
        <taxon>Mycosphaerellaceae</taxon>
        <taxon>Cercospora</taxon>
    </lineage>
</organism>
<gene>
    <name evidence="2" type="ORF">CERZMDRAFT_99665</name>
</gene>
<name>A0A6A6FA01_9PEZI</name>
<protein>
    <submittedName>
        <fullName evidence="2">Uncharacterized protein</fullName>
    </submittedName>
</protein>
<dbReference type="EMBL" id="ML992682">
    <property type="protein sequence ID" value="KAF2210250.1"/>
    <property type="molecule type" value="Genomic_DNA"/>
</dbReference>
<keyword evidence="1" id="KW-0732">Signal</keyword>
<reference evidence="2" key="1">
    <citation type="journal article" date="2020" name="Stud. Mycol.">
        <title>101 Dothideomycetes genomes: a test case for predicting lifestyles and emergence of pathogens.</title>
        <authorList>
            <person name="Haridas S."/>
            <person name="Albert R."/>
            <person name="Binder M."/>
            <person name="Bloem J."/>
            <person name="Labutti K."/>
            <person name="Salamov A."/>
            <person name="Andreopoulos B."/>
            <person name="Baker S."/>
            <person name="Barry K."/>
            <person name="Bills G."/>
            <person name="Bluhm B."/>
            <person name="Cannon C."/>
            <person name="Castanera R."/>
            <person name="Culley D."/>
            <person name="Daum C."/>
            <person name="Ezra D."/>
            <person name="Gonzalez J."/>
            <person name="Henrissat B."/>
            <person name="Kuo A."/>
            <person name="Liang C."/>
            <person name="Lipzen A."/>
            <person name="Lutzoni F."/>
            <person name="Magnuson J."/>
            <person name="Mondo S."/>
            <person name="Nolan M."/>
            <person name="Ohm R."/>
            <person name="Pangilinan J."/>
            <person name="Park H.-J."/>
            <person name="Ramirez L."/>
            <person name="Alfaro M."/>
            <person name="Sun H."/>
            <person name="Tritt A."/>
            <person name="Yoshinaga Y."/>
            <person name="Zwiers L.-H."/>
            <person name="Turgeon B."/>
            <person name="Goodwin S."/>
            <person name="Spatafora J."/>
            <person name="Crous P."/>
            <person name="Grigoriev I."/>
        </authorList>
    </citation>
    <scope>NUCLEOTIDE SEQUENCE</scope>
    <source>
        <strain evidence="2">SCOH1-5</strain>
    </source>
</reference>
<sequence>MPMLKSLVIASLTLTSTVMGHPAAPSPSTVIVKPHNSTANFSGPYTQASNQSSVAATATTSPVTAAGRHGGLLDNVPDYEDPVKQGFDDHLAWIDKILDIQPEAKSPLPILNEQIKFLEDTKKFVQNLAWATRWYTKYSQIDEVEDELADWDMEVDH</sequence>